<feature type="transmembrane region" description="Helical" evidence="8">
    <location>
        <begin position="23"/>
        <end position="43"/>
    </location>
</feature>
<keyword evidence="4" id="KW-0378">Hydrolase</keyword>
<feature type="domain" description="Peptidase M48" evidence="9">
    <location>
        <begin position="90"/>
        <end position="266"/>
    </location>
</feature>
<dbReference type="GO" id="GO:0046872">
    <property type="term" value="F:metal ion binding"/>
    <property type="evidence" value="ECO:0007669"/>
    <property type="project" value="UniProtKB-KW"/>
</dbReference>
<evidence type="ECO:0000256" key="5">
    <source>
        <dbReference type="ARBA" id="ARBA00022833"/>
    </source>
</evidence>
<proteinExistence type="predicted"/>
<dbReference type="Pfam" id="PF13181">
    <property type="entry name" value="TPR_8"/>
    <property type="match status" value="1"/>
</dbReference>
<dbReference type="GO" id="GO:0051603">
    <property type="term" value="P:proteolysis involved in protein catabolic process"/>
    <property type="evidence" value="ECO:0007669"/>
    <property type="project" value="TreeGrafter"/>
</dbReference>
<organism evidence="10">
    <name type="scientific">uncultured Desulfobacterium sp</name>
    <dbReference type="NCBI Taxonomy" id="201089"/>
    <lineage>
        <taxon>Bacteria</taxon>
        <taxon>Pseudomonadati</taxon>
        <taxon>Thermodesulfobacteriota</taxon>
        <taxon>Desulfobacteria</taxon>
        <taxon>Desulfobacterales</taxon>
        <taxon>Desulfobacteriaceae</taxon>
        <taxon>Desulfobacterium</taxon>
        <taxon>environmental samples</taxon>
    </lineage>
</organism>
<comment type="cofactor">
    <cofactor evidence="1">
        <name>Zn(2+)</name>
        <dbReference type="ChEBI" id="CHEBI:29105"/>
    </cofactor>
</comment>
<keyword evidence="8" id="KW-0812">Transmembrane</keyword>
<keyword evidence="5" id="KW-0862">Zinc</keyword>
<dbReference type="Gene3D" id="3.30.2010.10">
    <property type="entry name" value="Metalloproteases ('zincins'), catalytic domain"/>
    <property type="match status" value="1"/>
</dbReference>
<dbReference type="InterPro" id="IPR011990">
    <property type="entry name" value="TPR-like_helical_dom_sf"/>
</dbReference>
<dbReference type="PANTHER" id="PTHR22726:SF1">
    <property type="entry name" value="METALLOENDOPEPTIDASE OMA1, MITOCHONDRIAL"/>
    <property type="match status" value="1"/>
</dbReference>
<name>E1YC88_9BACT</name>
<dbReference type="SMART" id="SM00028">
    <property type="entry name" value="TPR"/>
    <property type="match status" value="4"/>
</dbReference>
<keyword evidence="8" id="KW-1133">Transmembrane helix</keyword>
<dbReference type="Pfam" id="PF01435">
    <property type="entry name" value="Peptidase_M48"/>
    <property type="match status" value="1"/>
</dbReference>
<evidence type="ECO:0000313" key="10">
    <source>
        <dbReference type="EMBL" id="CBX28182.1"/>
    </source>
</evidence>
<dbReference type="SUPFAM" id="SSF48452">
    <property type="entry name" value="TPR-like"/>
    <property type="match status" value="1"/>
</dbReference>
<evidence type="ECO:0000256" key="2">
    <source>
        <dbReference type="ARBA" id="ARBA00022670"/>
    </source>
</evidence>
<dbReference type="InterPro" id="IPR019734">
    <property type="entry name" value="TPR_rpt"/>
</dbReference>
<reference evidence="10" key="1">
    <citation type="journal article" date="2011" name="Environ. Microbiol.">
        <title>Genomic insights into the metabolic potential of the polycyclic aromatic hydrocarbon degrading sulfate-reducing Deltaproteobacterium N47.</title>
        <authorList>
            <person name="Bergmann F."/>
            <person name="Selesi D."/>
            <person name="Weinmaier T."/>
            <person name="Tischler P."/>
            <person name="Rattei T."/>
            <person name="Meckenstock R.U."/>
        </authorList>
    </citation>
    <scope>NUCLEOTIDE SEQUENCE</scope>
</reference>
<dbReference type="Gene3D" id="1.25.40.10">
    <property type="entry name" value="Tetratricopeptide repeat domain"/>
    <property type="match status" value="1"/>
</dbReference>
<keyword evidence="8" id="KW-0472">Membrane</keyword>
<dbReference type="GO" id="GO:0016020">
    <property type="term" value="C:membrane"/>
    <property type="evidence" value="ECO:0007669"/>
    <property type="project" value="TreeGrafter"/>
</dbReference>
<evidence type="ECO:0000256" key="1">
    <source>
        <dbReference type="ARBA" id="ARBA00001947"/>
    </source>
</evidence>
<dbReference type="CDD" id="cd07333">
    <property type="entry name" value="M48C_bepA_like"/>
    <property type="match status" value="1"/>
</dbReference>
<evidence type="ECO:0000256" key="4">
    <source>
        <dbReference type="ARBA" id="ARBA00022801"/>
    </source>
</evidence>
<dbReference type="EMBL" id="FR695868">
    <property type="protein sequence ID" value="CBX28182.1"/>
    <property type="molecule type" value="Genomic_DNA"/>
</dbReference>
<evidence type="ECO:0000256" key="6">
    <source>
        <dbReference type="ARBA" id="ARBA00023049"/>
    </source>
</evidence>
<feature type="repeat" description="TPR" evidence="7">
    <location>
        <begin position="351"/>
        <end position="384"/>
    </location>
</feature>
<dbReference type="InterPro" id="IPR051156">
    <property type="entry name" value="Mito/Outer_Membr_Metalloprot"/>
</dbReference>
<evidence type="ECO:0000256" key="8">
    <source>
        <dbReference type="SAM" id="Phobius"/>
    </source>
</evidence>
<protein>
    <recommendedName>
        <fullName evidence="9">Peptidase M48 domain-containing protein</fullName>
    </recommendedName>
</protein>
<evidence type="ECO:0000259" key="9">
    <source>
        <dbReference type="Pfam" id="PF01435"/>
    </source>
</evidence>
<accession>E1YC88</accession>
<keyword evidence="2" id="KW-0645">Protease</keyword>
<keyword evidence="3" id="KW-0479">Metal-binding</keyword>
<dbReference type="Pfam" id="PF14559">
    <property type="entry name" value="TPR_19"/>
    <property type="match status" value="1"/>
</dbReference>
<keyword evidence="6" id="KW-0482">Metalloprotease</keyword>
<dbReference type="GO" id="GO:0004222">
    <property type="term" value="F:metalloendopeptidase activity"/>
    <property type="evidence" value="ECO:0007669"/>
    <property type="project" value="InterPro"/>
</dbReference>
<feature type="repeat" description="TPR" evidence="7">
    <location>
        <begin position="317"/>
        <end position="350"/>
    </location>
</feature>
<sequence>MNKYSTPLSVTRRFVYKMKHKKSSVKIALIYCIIFFMETFFVFQNGFCMTAKEEEDLSDEFMKAISQHYEIVDDPIITKYINDLGSKILATVPPQPFTYHFYIVKDENYNAFAGPAGHIFVHSGLFEAMDNEEELAGILAHEISHVTCRHLSDQFEKSKKIGIATLAGMAAGILLGVGGAGEATNALVMGSAAMGQSLSLAYSREDEMQADQIGLNYLRKAGYTGAGMLTMLKKIRDKSWYDPNDIPVYLSTHPAVGDRISYLSNRVEESTKAPDKKPSLNKDYFEKAHIRLLAMYGNKENVLKMFKEDVTDKPKDYMSQYKYALVLSESGDRSDAIAYFKKALEENPFDPDILRDLGKVYFQDGQYPEAQKTLEGAVSLAPDDPETLLFLGRIKAETGKFNDARKLFLTITEKYPYYKRALYLLGETCGKMNNMADAHYYLGLFYKDKEDLKNARFHLEKALEKTNDTGRKAELEEMLKKIKKDSKKEF</sequence>
<evidence type="ECO:0000256" key="3">
    <source>
        <dbReference type="ARBA" id="ARBA00022723"/>
    </source>
</evidence>
<dbReference type="PROSITE" id="PS50005">
    <property type="entry name" value="TPR"/>
    <property type="match status" value="3"/>
</dbReference>
<keyword evidence="7" id="KW-0802">TPR repeat</keyword>
<dbReference type="InterPro" id="IPR001915">
    <property type="entry name" value="Peptidase_M48"/>
</dbReference>
<feature type="repeat" description="TPR" evidence="7">
    <location>
        <begin position="436"/>
        <end position="469"/>
    </location>
</feature>
<dbReference type="PANTHER" id="PTHR22726">
    <property type="entry name" value="METALLOENDOPEPTIDASE OMA1"/>
    <property type="match status" value="1"/>
</dbReference>
<evidence type="ECO:0000256" key="7">
    <source>
        <dbReference type="PROSITE-ProRule" id="PRU00339"/>
    </source>
</evidence>
<dbReference type="AlphaFoldDB" id="E1YC88"/>
<gene>
    <name evidence="10" type="ORF">N47_G35060</name>
</gene>